<dbReference type="Proteomes" id="UP000439903">
    <property type="component" value="Unassembled WGS sequence"/>
</dbReference>
<evidence type="ECO:0000313" key="2">
    <source>
        <dbReference type="Proteomes" id="UP000439903"/>
    </source>
</evidence>
<dbReference type="OrthoDB" id="2380651at2759"/>
<evidence type="ECO:0000313" key="1">
    <source>
        <dbReference type="EMBL" id="KAF0434159.1"/>
    </source>
</evidence>
<dbReference type="AlphaFoldDB" id="A0A8H3XBH8"/>
<accession>A0A8H3XBH8</accession>
<proteinExistence type="predicted"/>
<sequence length="329" mass="37262">MSAVVTKIVEKYNLSPKMGVFDLSKYTLEFLENLTDDRKRNQGRQHLQDGFKFSSKQVGVLIPNQRGGKNKTINLVEGNCKIAITKLPKSSEEEIIREITKRILQNRYGFSKGQVNDLFSIQKNVQSKSKITHKVPCSTVNMIISNRVPQETIGKMVYRLLQDKLSIWDIRAEAYALALSVKNANASSSRLSQLRRELKSLGALYAIVEATKFPDITEEANKIQRDNQKKAEANRIDYPDHFTLESVRERLDGYDVSTLPNLQALADVIVMLCIHLAELTTLCITDAGVTGYAKNQGQPDIPRKFRSMEKNQERARELLTWIQNAISSS</sequence>
<protein>
    <submittedName>
        <fullName evidence="1">Uncharacterized protein</fullName>
    </submittedName>
</protein>
<name>A0A8H3XBH8_GIGMA</name>
<keyword evidence="2" id="KW-1185">Reference proteome</keyword>
<reference evidence="1 2" key="1">
    <citation type="journal article" date="2019" name="Environ. Microbiol.">
        <title>At the nexus of three kingdoms: the genome of the mycorrhizal fungus Gigaspora margarita provides insights into plant, endobacterial and fungal interactions.</title>
        <authorList>
            <person name="Venice F."/>
            <person name="Ghignone S."/>
            <person name="Salvioli di Fossalunga A."/>
            <person name="Amselem J."/>
            <person name="Novero M."/>
            <person name="Xianan X."/>
            <person name="Sedzielewska Toro K."/>
            <person name="Morin E."/>
            <person name="Lipzen A."/>
            <person name="Grigoriev I.V."/>
            <person name="Henrissat B."/>
            <person name="Martin F.M."/>
            <person name="Bonfante P."/>
        </authorList>
    </citation>
    <scope>NUCLEOTIDE SEQUENCE [LARGE SCALE GENOMIC DNA]</scope>
    <source>
        <strain evidence="1 2">BEG34</strain>
    </source>
</reference>
<comment type="caution">
    <text evidence="1">The sequence shown here is derived from an EMBL/GenBank/DDBJ whole genome shotgun (WGS) entry which is preliminary data.</text>
</comment>
<gene>
    <name evidence="1" type="ORF">F8M41_004931</name>
</gene>
<dbReference type="EMBL" id="WTPW01001459">
    <property type="protein sequence ID" value="KAF0434159.1"/>
    <property type="molecule type" value="Genomic_DNA"/>
</dbReference>
<organism evidence="1 2">
    <name type="scientific">Gigaspora margarita</name>
    <dbReference type="NCBI Taxonomy" id="4874"/>
    <lineage>
        <taxon>Eukaryota</taxon>
        <taxon>Fungi</taxon>
        <taxon>Fungi incertae sedis</taxon>
        <taxon>Mucoromycota</taxon>
        <taxon>Glomeromycotina</taxon>
        <taxon>Glomeromycetes</taxon>
        <taxon>Diversisporales</taxon>
        <taxon>Gigasporaceae</taxon>
        <taxon>Gigaspora</taxon>
    </lineage>
</organism>